<name>A0A4R6TXR4_9GAMM</name>
<dbReference type="EMBL" id="SNYK01000010">
    <property type="protein sequence ID" value="TDQ36809.1"/>
    <property type="molecule type" value="Genomic_DNA"/>
</dbReference>
<gene>
    <name evidence="2" type="ORF">DFQ45_11022</name>
</gene>
<dbReference type="PIRSF" id="PIRSF025560">
    <property type="entry name" value="UCP025560"/>
    <property type="match status" value="1"/>
</dbReference>
<sequence length="115" mass="12360">MSMRTFFATAALAASLLATPAWALDLNGAMGSLPQAKAAGLLGEQPNGYLGVVNNQNNAAEIARLINQARKSEYQRLARDNNLQLPDVETMAGKKAIEKTPGGQYILVNGRWMTK</sequence>
<dbReference type="InterPro" id="IPR008309">
    <property type="entry name" value="YdbL"/>
</dbReference>
<keyword evidence="3" id="KW-1185">Reference proteome</keyword>
<organism evidence="2 3">
    <name type="scientific">Thiopseudomonas denitrificans</name>
    <dbReference type="NCBI Taxonomy" id="1501432"/>
    <lineage>
        <taxon>Bacteria</taxon>
        <taxon>Pseudomonadati</taxon>
        <taxon>Pseudomonadota</taxon>
        <taxon>Gammaproteobacteria</taxon>
        <taxon>Pseudomonadales</taxon>
        <taxon>Pseudomonadaceae</taxon>
        <taxon>Thiopseudomonas</taxon>
    </lineage>
</organism>
<accession>A0A4R6TXR4</accession>
<evidence type="ECO:0000256" key="1">
    <source>
        <dbReference type="SAM" id="SignalP"/>
    </source>
</evidence>
<protein>
    <recommendedName>
        <fullName evidence="4">DUF1318 domain-containing protein</fullName>
    </recommendedName>
</protein>
<comment type="caution">
    <text evidence="2">The sequence shown here is derived from an EMBL/GenBank/DDBJ whole genome shotgun (WGS) entry which is preliminary data.</text>
</comment>
<proteinExistence type="predicted"/>
<evidence type="ECO:0000313" key="3">
    <source>
        <dbReference type="Proteomes" id="UP000294575"/>
    </source>
</evidence>
<dbReference type="AlphaFoldDB" id="A0A4R6TXR4"/>
<dbReference type="Pfam" id="PF07027">
    <property type="entry name" value="DUF1318"/>
    <property type="match status" value="1"/>
</dbReference>
<reference evidence="2 3" key="1">
    <citation type="submission" date="2019-03" db="EMBL/GenBank/DDBJ databases">
        <title>Genomic Encyclopedia of Type Strains, Phase IV (KMG-IV): sequencing the most valuable type-strain genomes for metagenomic binning, comparative biology and taxonomic classification.</title>
        <authorList>
            <person name="Goeker M."/>
        </authorList>
    </citation>
    <scope>NUCLEOTIDE SEQUENCE [LARGE SCALE GENOMIC DNA]</scope>
    <source>
        <strain evidence="2 3">DSM 28679</strain>
    </source>
</reference>
<evidence type="ECO:0000313" key="2">
    <source>
        <dbReference type="EMBL" id="TDQ36809.1"/>
    </source>
</evidence>
<keyword evidence="1" id="KW-0732">Signal</keyword>
<feature type="signal peptide" evidence="1">
    <location>
        <begin position="1"/>
        <end position="23"/>
    </location>
</feature>
<dbReference type="Proteomes" id="UP000294575">
    <property type="component" value="Unassembled WGS sequence"/>
</dbReference>
<evidence type="ECO:0008006" key="4">
    <source>
        <dbReference type="Google" id="ProtNLM"/>
    </source>
</evidence>
<feature type="chain" id="PRO_5020213920" description="DUF1318 domain-containing protein" evidence="1">
    <location>
        <begin position="24"/>
        <end position="115"/>
    </location>
</feature>